<evidence type="ECO:0008006" key="3">
    <source>
        <dbReference type="Google" id="ProtNLM"/>
    </source>
</evidence>
<dbReference type="RefSeq" id="WP_163346253.1">
    <property type="nucleotide sequence ID" value="NZ_CP048409.1"/>
</dbReference>
<dbReference type="Gene3D" id="2.60.40.10">
    <property type="entry name" value="Immunoglobulins"/>
    <property type="match status" value="1"/>
</dbReference>
<dbReference type="InterPro" id="IPR012341">
    <property type="entry name" value="6hp_glycosidase-like_sf"/>
</dbReference>
<protein>
    <recommendedName>
        <fullName evidence="3">Cellulase Ig-like domain-containing protein</fullName>
    </recommendedName>
</protein>
<accession>A0A6C0RFM9</accession>
<dbReference type="EMBL" id="CP048409">
    <property type="protein sequence ID" value="QIA08333.1"/>
    <property type="molecule type" value="Genomic_DNA"/>
</dbReference>
<reference evidence="1 2" key="1">
    <citation type="submission" date="2020-02" db="EMBL/GenBank/DDBJ databases">
        <title>Genome sequencing for Draconibacterium sp. strain M1.</title>
        <authorList>
            <person name="Park S.-J."/>
        </authorList>
    </citation>
    <scope>NUCLEOTIDE SEQUENCE [LARGE SCALE GENOMIC DNA]</scope>
    <source>
        <strain evidence="1 2">M1</strain>
    </source>
</reference>
<dbReference type="InterPro" id="IPR006311">
    <property type="entry name" value="TAT_signal"/>
</dbReference>
<organism evidence="1 2">
    <name type="scientific">Draconibacterium halophilum</name>
    <dbReference type="NCBI Taxonomy" id="2706887"/>
    <lineage>
        <taxon>Bacteria</taxon>
        <taxon>Pseudomonadati</taxon>
        <taxon>Bacteroidota</taxon>
        <taxon>Bacteroidia</taxon>
        <taxon>Marinilabiliales</taxon>
        <taxon>Prolixibacteraceae</taxon>
        <taxon>Draconibacterium</taxon>
    </lineage>
</organism>
<name>A0A6C0RFM9_9BACT</name>
<gene>
    <name evidence="1" type="ORF">G0Q07_11690</name>
</gene>
<dbReference type="InterPro" id="IPR008928">
    <property type="entry name" value="6-hairpin_glycosidase_sf"/>
</dbReference>
<proteinExistence type="predicted"/>
<dbReference type="GO" id="GO:0005975">
    <property type="term" value="P:carbohydrate metabolic process"/>
    <property type="evidence" value="ECO:0007669"/>
    <property type="project" value="InterPro"/>
</dbReference>
<dbReference type="KEGG" id="drc:G0Q07_11690"/>
<dbReference type="Gene3D" id="1.50.10.10">
    <property type="match status" value="1"/>
</dbReference>
<dbReference type="PROSITE" id="PS51318">
    <property type="entry name" value="TAT"/>
    <property type="match status" value="1"/>
</dbReference>
<dbReference type="InterPro" id="IPR013783">
    <property type="entry name" value="Ig-like_fold"/>
</dbReference>
<dbReference type="Proteomes" id="UP000474630">
    <property type="component" value="Chromosome"/>
</dbReference>
<dbReference type="AlphaFoldDB" id="A0A6C0RFM9"/>
<sequence length="614" mass="69766">MNKKPSYSRRNFVKTSLVTSAGIVGATTLSSYATNETILKNENPVFQENNWQPDDGPAGLLFSQVGYEMGYPVRIIVRLPQKEMLPENASCVLNPSEHENRYKTSFKYWGEIWKSHWWVADFFDIREPGNWHVEVDYDDKIMFRSNGLKVDENILWDSTIEWSSVDMLERRRHFTGVGAGWQDAGTKWVESPAQSAMIIALEELLDQKKNTFNIAMLERIYTQIKVGCDYLVMTQNKAEELGFPRGSMSHDVVGHEHDVLPNDAMKAVIALAKAVQLLPAKYSEEKQNYKQSAELAYHWLLNTAKPVGEYGYQKMQRGLNNNAKIPDDEWLTRDLVTLCSAALEMNKLDVEGAKKDAFNFAQKIMKRQIQKSEAMEGFYGHFYEFESMDHAEPSWVHGIVPSDNGTQFGADIGQIYPNYLMPLIDLLRNNPKHKDAEKWRQTLFNFTYGYLIPGCEKNPFLLVPQGIFKDEGPIWFCGTFHGTNAIYGYTAALAFELAELLNEPKLKNIAYGNLQWLAGLNAGITRKNMKQGCVVFSTDIPDGVALPASMICHIGERWAGTWFQTRGVICNGFSTGKQFVYDVAPKKENDGPFSFTDEDWIPHSAAWLTGLVRL</sequence>
<dbReference type="SUPFAM" id="SSF48208">
    <property type="entry name" value="Six-hairpin glycosidases"/>
    <property type="match status" value="1"/>
</dbReference>
<evidence type="ECO:0000313" key="1">
    <source>
        <dbReference type="EMBL" id="QIA08333.1"/>
    </source>
</evidence>
<keyword evidence="2" id="KW-1185">Reference proteome</keyword>
<evidence type="ECO:0000313" key="2">
    <source>
        <dbReference type="Proteomes" id="UP000474630"/>
    </source>
</evidence>